<dbReference type="PANTHER" id="PTHR34535">
    <property type="entry name" value="HYDROGENASE MATURATION FACTOR HYPA"/>
    <property type="match status" value="1"/>
</dbReference>
<name>A0A6N9TT23_DISTH</name>
<reference evidence="5 6" key="1">
    <citation type="submission" date="2020-02" db="EMBL/GenBank/DDBJ databases">
        <title>Comparative genomics of sulfur disproportionating microorganisms.</title>
        <authorList>
            <person name="Ward L.M."/>
            <person name="Bertran E."/>
            <person name="Johnston D.T."/>
        </authorList>
    </citation>
    <scope>NUCLEOTIDE SEQUENCE [LARGE SCALE GENOMIC DNA]</scope>
    <source>
        <strain evidence="5 6">DSM 100025</strain>
    </source>
</reference>
<dbReference type="Proteomes" id="UP000469346">
    <property type="component" value="Unassembled WGS sequence"/>
</dbReference>
<evidence type="ECO:0000256" key="1">
    <source>
        <dbReference type="ARBA" id="ARBA00022596"/>
    </source>
</evidence>
<proteinExistence type="inferred from homology"/>
<dbReference type="InterPro" id="IPR000688">
    <property type="entry name" value="HypA/HybF"/>
</dbReference>
<dbReference type="Gene3D" id="3.30.2320.80">
    <property type="match status" value="1"/>
</dbReference>
<evidence type="ECO:0000313" key="5">
    <source>
        <dbReference type="EMBL" id="NDY42597.1"/>
    </source>
</evidence>
<feature type="binding site" evidence="4">
    <location>
        <position position="2"/>
    </location>
    <ligand>
        <name>Ni(2+)</name>
        <dbReference type="ChEBI" id="CHEBI:49786"/>
    </ligand>
</feature>
<feature type="binding site" evidence="4">
    <location>
        <position position="95"/>
    </location>
    <ligand>
        <name>Zn(2+)</name>
        <dbReference type="ChEBI" id="CHEBI:29105"/>
    </ligand>
</feature>
<organism evidence="5 6">
    <name type="scientific">Dissulfurirhabdus thermomarina</name>
    <dbReference type="NCBI Taxonomy" id="1765737"/>
    <lineage>
        <taxon>Bacteria</taxon>
        <taxon>Deltaproteobacteria</taxon>
        <taxon>Dissulfurirhabdaceae</taxon>
        <taxon>Dissulfurirhabdus</taxon>
    </lineage>
</organism>
<keyword evidence="2 4" id="KW-0479">Metal-binding</keyword>
<keyword evidence="6" id="KW-1185">Reference proteome</keyword>
<comment type="caution">
    <text evidence="5">The sequence shown here is derived from an EMBL/GenBank/DDBJ whole genome shotgun (WGS) entry which is preliminary data.</text>
</comment>
<dbReference type="PANTHER" id="PTHR34535:SF3">
    <property type="entry name" value="HYDROGENASE MATURATION FACTOR HYPA"/>
    <property type="match status" value="1"/>
</dbReference>
<dbReference type="GO" id="GO:0008270">
    <property type="term" value="F:zinc ion binding"/>
    <property type="evidence" value="ECO:0007669"/>
    <property type="project" value="UniProtKB-UniRule"/>
</dbReference>
<evidence type="ECO:0000256" key="4">
    <source>
        <dbReference type="HAMAP-Rule" id="MF_00213"/>
    </source>
</evidence>
<dbReference type="HAMAP" id="MF_00213">
    <property type="entry name" value="HypA_HybF"/>
    <property type="match status" value="1"/>
</dbReference>
<evidence type="ECO:0000256" key="2">
    <source>
        <dbReference type="ARBA" id="ARBA00022723"/>
    </source>
</evidence>
<comment type="function">
    <text evidence="4">Involved in the maturation of [NiFe] hydrogenases. Required for nickel insertion into the metal center of the hydrogenase.</text>
</comment>
<keyword evidence="1 4" id="KW-0533">Nickel</keyword>
<keyword evidence="3 4" id="KW-0862">Zinc</keyword>
<dbReference type="GO" id="GO:0016151">
    <property type="term" value="F:nickel cation binding"/>
    <property type="evidence" value="ECO:0007669"/>
    <property type="project" value="UniProtKB-UniRule"/>
</dbReference>
<dbReference type="Pfam" id="PF01155">
    <property type="entry name" value="HypA"/>
    <property type="match status" value="1"/>
</dbReference>
<gene>
    <name evidence="4" type="primary">hypA</name>
    <name evidence="5" type="ORF">G3N55_07040</name>
</gene>
<feature type="binding site" evidence="4">
    <location>
        <position position="92"/>
    </location>
    <ligand>
        <name>Zn(2+)</name>
        <dbReference type="ChEBI" id="CHEBI:29105"/>
    </ligand>
</feature>
<protein>
    <recommendedName>
        <fullName evidence="4">Hydrogenase maturation factor HypA</fullName>
    </recommendedName>
</protein>
<dbReference type="AlphaFoldDB" id="A0A6N9TT23"/>
<dbReference type="EMBL" id="JAAGRR010000069">
    <property type="protein sequence ID" value="NDY42597.1"/>
    <property type="molecule type" value="Genomic_DNA"/>
</dbReference>
<dbReference type="GO" id="GO:0051604">
    <property type="term" value="P:protein maturation"/>
    <property type="evidence" value="ECO:0007669"/>
    <property type="project" value="InterPro"/>
</dbReference>
<accession>A0A6N9TT23</accession>
<comment type="similarity">
    <text evidence="4">Belongs to the HypA/HybF family.</text>
</comment>
<feature type="binding site" evidence="4">
    <location>
        <position position="77"/>
    </location>
    <ligand>
        <name>Zn(2+)</name>
        <dbReference type="ChEBI" id="CHEBI:29105"/>
    </ligand>
</feature>
<sequence>MHELSLAQGLVRQLLDLCEAHGAGRVCRVVVEVGPFSGVVAASFRFGFEALAATEAALRGARLEIEAPPPSYRCTGCGKVSEAAAPGPPGRCPGCGGRMAPWGGGDLMLRRVEME</sequence>
<feature type="binding site" evidence="4">
    <location>
        <position position="74"/>
    </location>
    <ligand>
        <name>Zn(2+)</name>
        <dbReference type="ChEBI" id="CHEBI:29105"/>
    </ligand>
</feature>
<evidence type="ECO:0000313" key="6">
    <source>
        <dbReference type="Proteomes" id="UP000469346"/>
    </source>
</evidence>
<dbReference type="PIRSF" id="PIRSF004761">
    <property type="entry name" value="Hydrgn_mat_HypA"/>
    <property type="match status" value="1"/>
</dbReference>
<evidence type="ECO:0000256" key="3">
    <source>
        <dbReference type="ARBA" id="ARBA00022833"/>
    </source>
</evidence>
<dbReference type="RefSeq" id="WP_163298735.1">
    <property type="nucleotide sequence ID" value="NZ_JAAGRR010000069.1"/>
</dbReference>